<protein>
    <recommendedName>
        <fullName evidence="5">Outer membrane protein beta-barrel domain-containing protein</fullName>
    </recommendedName>
</protein>
<sequence length="277" mass="31194">MKQLLKYSFSICFLLSLLFVQAQEKTTTTTSTEQDLKITETKNTPPTKKNPEKKLGAAATDTIKPKTDRYGLIVGADINKIARSIYDSNYNGIAFTADYRLTKKYYLYGEIGSEEVTVEDPLLSTTTKGSYLKVGFDYNAYNNWLDMENLITLGVRYGFSTFSEQLNNYLIYNPHPYFGQSGLIDSGKKYDGLTASWAEVAAGVNVKVFNNIYVGFSLQLKVLVTKSEPTNFESLYIPGFNRTYDGNFGAGFNYTVSYFIPIYKKKVIPVKTAPKKK</sequence>
<dbReference type="Pfam" id="PF19515">
    <property type="entry name" value="DUF6048"/>
    <property type="match status" value="1"/>
</dbReference>
<dbReference type="AlphaFoldDB" id="A0A2W7TZ96"/>
<gene>
    <name evidence="3" type="ORF">DOS84_05870</name>
</gene>
<feature type="chain" id="PRO_5015868086" description="Outer membrane protein beta-barrel domain-containing protein" evidence="2">
    <location>
        <begin position="23"/>
        <end position="277"/>
    </location>
</feature>
<keyword evidence="2" id="KW-0732">Signal</keyword>
<name>A0A2W7TZ96_9FLAO</name>
<dbReference type="Proteomes" id="UP000249177">
    <property type="component" value="Unassembled WGS sequence"/>
</dbReference>
<proteinExistence type="predicted"/>
<dbReference type="OrthoDB" id="1199048at2"/>
<evidence type="ECO:0000313" key="4">
    <source>
        <dbReference type="Proteomes" id="UP000249177"/>
    </source>
</evidence>
<reference evidence="3 4" key="1">
    <citation type="submission" date="2018-06" db="EMBL/GenBank/DDBJ databases">
        <title>Flavobacterium sp IMCC34762, genome.</title>
        <authorList>
            <person name="Joung Y."/>
            <person name="Cho J."/>
            <person name="Song J."/>
        </authorList>
    </citation>
    <scope>NUCLEOTIDE SEQUENCE [LARGE SCALE GENOMIC DNA]</scope>
    <source>
        <strain evidence="3 4">IMCC34762</strain>
    </source>
</reference>
<organism evidence="3 4">
    <name type="scientific">Flavobacterium aquariorum</name>
    <dbReference type="NCBI Taxonomy" id="2217670"/>
    <lineage>
        <taxon>Bacteria</taxon>
        <taxon>Pseudomonadati</taxon>
        <taxon>Bacteroidota</taxon>
        <taxon>Flavobacteriia</taxon>
        <taxon>Flavobacteriales</taxon>
        <taxon>Flavobacteriaceae</taxon>
        <taxon>Flavobacterium</taxon>
    </lineage>
</organism>
<evidence type="ECO:0008006" key="5">
    <source>
        <dbReference type="Google" id="ProtNLM"/>
    </source>
</evidence>
<evidence type="ECO:0000313" key="3">
    <source>
        <dbReference type="EMBL" id="PZX94150.1"/>
    </source>
</evidence>
<dbReference type="RefSeq" id="WP_111409185.1">
    <property type="nucleotide sequence ID" value="NZ_QKXH01000003.1"/>
</dbReference>
<evidence type="ECO:0000256" key="2">
    <source>
        <dbReference type="SAM" id="SignalP"/>
    </source>
</evidence>
<feature type="region of interest" description="Disordered" evidence="1">
    <location>
        <begin position="30"/>
        <end position="57"/>
    </location>
</feature>
<keyword evidence="4" id="KW-1185">Reference proteome</keyword>
<feature type="signal peptide" evidence="2">
    <location>
        <begin position="1"/>
        <end position="22"/>
    </location>
</feature>
<dbReference type="EMBL" id="QKXH01000003">
    <property type="protein sequence ID" value="PZX94150.1"/>
    <property type="molecule type" value="Genomic_DNA"/>
</dbReference>
<comment type="caution">
    <text evidence="3">The sequence shown here is derived from an EMBL/GenBank/DDBJ whole genome shotgun (WGS) entry which is preliminary data.</text>
</comment>
<dbReference type="InterPro" id="IPR046111">
    <property type="entry name" value="DUF6048"/>
</dbReference>
<evidence type="ECO:0000256" key="1">
    <source>
        <dbReference type="SAM" id="MobiDB-lite"/>
    </source>
</evidence>
<accession>A0A2W7TZ96</accession>